<reference evidence="7" key="1">
    <citation type="submission" date="2020-07" db="EMBL/GenBank/DDBJ databases">
        <title>Huge and variable diversity of episymbiotic CPR bacteria and DPANN archaea in groundwater ecosystems.</title>
        <authorList>
            <person name="He C.Y."/>
            <person name="Keren R."/>
            <person name="Whittaker M."/>
            <person name="Farag I.F."/>
            <person name="Doudna J."/>
            <person name="Cate J.H.D."/>
            <person name="Banfield J.F."/>
        </authorList>
    </citation>
    <scope>NUCLEOTIDE SEQUENCE</scope>
    <source>
        <strain evidence="7">NC_groundwater_1586_Pr3_B-0.1um_66_15</strain>
    </source>
</reference>
<proteinExistence type="predicted"/>
<feature type="transmembrane region" description="Helical" evidence="6">
    <location>
        <begin position="6"/>
        <end position="26"/>
    </location>
</feature>
<organism evidence="7 8">
    <name type="scientific">Devosia nanyangense</name>
    <dbReference type="NCBI Taxonomy" id="1228055"/>
    <lineage>
        <taxon>Bacteria</taxon>
        <taxon>Pseudomonadati</taxon>
        <taxon>Pseudomonadota</taxon>
        <taxon>Alphaproteobacteria</taxon>
        <taxon>Hyphomicrobiales</taxon>
        <taxon>Devosiaceae</taxon>
        <taxon>Devosia</taxon>
    </lineage>
</organism>
<evidence type="ECO:0000256" key="3">
    <source>
        <dbReference type="ARBA" id="ARBA00022692"/>
    </source>
</evidence>
<dbReference type="GO" id="GO:0033228">
    <property type="term" value="P:cysteine export across plasma membrane"/>
    <property type="evidence" value="ECO:0007669"/>
    <property type="project" value="TreeGrafter"/>
</dbReference>
<evidence type="ECO:0000256" key="2">
    <source>
        <dbReference type="ARBA" id="ARBA00022475"/>
    </source>
</evidence>
<dbReference type="PANTHER" id="PTHR30086:SF20">
    <property type="entry name" value="ARGININE EXPORTER PROTEIN ARGO-RELATED"/>
    <property type="match status" value="1"/>
</dbReference>
<keyword evidence="4 6" id="KW-1133">Transmembrane helix</keyword>
<evidence type="ECO:0000256" key="4">
    <source>
        <dbReference type="ARBA" id="ARBA00022989"/>
    </source>
</evidence>
<comment type="subcellular location">
    <subcellularLocation>
        <location evidence="1">Cell membrane</location>
        <topology evidence="1">Multi-pass membrane protein</topology>
    </subcellularLocation>
</comment>
<evidence type="ECO:0000313" key="7">
    <source>
        <dbReference type="EMBL" id="MBI4922429.1"/>
    </source>
</evidence>
<evidence type="ECO:0000313" key="8">
    <source>
        <dbReference type="Proteomes" id="UP000782610"/>
    </source>
</evidence>
<sequence length="188" mass="19270">MSDAVVYMLAVAMLLATPGPTNTLMATSGATAGIRGSLVLLLAELAGYLIAIESIRLLLGPVIAAYAPVGVILKVAVSIYLVFVAVRLWRRPVGVATGGRTVSFANVFTTTLLNPKGLIFALTIIPQQAPGLPGYFAAFAAEVLVFGFAWIAAGAGLSLVAGTRSEALPKLASGALVLFAGYIAMSAF</sequence>
<dbReference type="Proteomes" id="UP000782610">
    <property type="component" value="Unassembled WGS sequence"/>
</dbReference>
<feature type="transmembrane region" description="Helical" evidence="6">
    <location>
        <begin position="101"/>
        <end position="125"/>
    </location>
</feature>
<keyword evidence="2" id="KW-1003">Cell membrane</keyword>
<feature type="transmembrane region" description="Helical" evidence="6">
    <location>
        <begin position="167"/>
        <end position="185"/>
    </location>
</feature>
<gene>
    <name evidence="7" type="ORF">HY834_11825</name>
</gene>
<keyword evidence="3 6" id="KW-0812">Transmembrane</keyword>
<feature type="transmembrane region" description="Helical" evidence="6">
    <location>
        <begin position="38"/>
        <end position="59"/>
    </location>
</feature>
<feature type="transmembrane region" description="Helical" evidence="6">
    <location>
        <begin position="137"/>
        <end position="160"/>
    </location>
</feature>
<keyword evidence="5 6" id="KW-0472">Membrane</keyword>
<dbReference type="PANTHER" id="PTHR30086">
    <property type="entry name" value="ARGININE EXPORTER PROTEIN ARGO"/>
    <property type="match status" value="1"/>
</dbReference>
<dbReference type="GO" id="GO:0015171">
    <property type="term" value="F:amino acid transmembrane transporter activity"/>
    <property type="evidence" value="ECO:0007669"/>
    <property type="project" value="TreeGrafter"/>
</dbReference>
<feature type="transmembrane region" description="Helical" evidence="6">
    <location>
        <begin position="65"/>
        <end position="89"/>
    </location>
</feature>
<comment type="caution">
    <text evidence="7">The sequence shown here is derived from an EMBL/GenBank/DDBJ whole genome shotgun (WGS) entry which is preliminary data.</text>
</comment>
<name>A0A933NX05_9HYPH</name>
<dbReference type="AlphaFoldDB" id="A0A933NX05"/>
<dbReference type="GO" id="GO:0005886">
    <property type="term" value="C:plasma membrane"/>
    <property type="evidence" value="ECO:0007669"/>
    <property type="project" value="UniProtKB-SubCell"/>
</dbReference>
<protein>
    <submittedName>
        <fullName evidence="7">Lysine transporter LysE</fullName>
    </submittedName>
</protein>
<evidence type="ECO:0000256" key="5">
    <source>
        <dbReference type="ARBA" id="ARBA00023136"/>
    </source>
</evidence>
<evidence type="ECO:0000256" key="6">
    <source>
        <dbReference type="SAM" id="Phobius"/>
    </source>
</evidence>
<dbReference type="EMBL" id="JACRAF010000031">
    <property type="protein sequence ID" value="MBI4922429.1"/>
    <property type="molecule type" value="Genomic_DNA"/>
</dbReference>
<dbReference type="InterPro" id="IPR001123">
    <property type="entry name" value="LeuE-type"/>
</dbReference>
<evidence type="ECO:0000256" key="1">
    <source>
        <dbReference type="ARBA" id="ARBA00004651"/>
    </source>
</evidence>
<accession>A0A933NX05</accession>